<dbReference type="EMBL" id="NETH01000052">
    <property type="protein sequence ID" value="RCW16335.1"/>
    <property type="molecule type" value="Genomic_DNA"/>
</dbReference>
<dbReference type="Proteomes" id="UP000253215">
    <property type="component" value="Unassembled WGS sequence"/>
</dbReference>
<organism evidence="9 10">
    <name type="scientific">Streptococcus gallolyticus</name>
    <dbReference type="NCBI Taxonomy" id="315405"/>
    <lineage>
        <taxon>Bacteria</taxon>
        <taxon>Bacillati</taxon>
        <taxon>Bacillota</taxon>
        <taxon>Bacilli</taxon>
        <taxon>Lactobacillales</taxon>
        <taxon>Streptococcaceae</taxon>
        <taxon>Streptococcus</taxon>
    </lineage>
</organism>
<dbReference type="PROSITE" id="PS50847">
    <property type="entry name" value="GRAM_POS_ANCHORING"/>
    <property type="match status" value="1"/>
</dbReference>
<protein>
    <recommendedName>
        <fullName evidence="8">Gram-positive cocci surface proteins LPxTG domain-containing protein</fullName>
    </recommendedName>
</protein>
<proteinExistence type="predicted"/>
<feature type="domain" description="Gram-positive cocci surface proteins LPxTG" evidence="8">
    <location>
        <begin position="43"/>
        <end position="78"/>
    </location>
</feature>
<evidence type="ECO:0000259" key="8">
    <source>
        <dbReference type="PROSITE" id="PS50847"/>
    </source>
</evidence>
<comment type="caution">
    <text evidence="9">The sequence shown here is derived from an EMBL/GenBank/DDBJ whole genome shotgun (WGS) entry which is preliminary data.</text>
</comment>
<keyword evidence="6" id="KW-0472">Membrane</keyword>
<feature type="signal peptide" evidence="7">
    <location>
        <begin position="1"/>
        <end position="18"/>
    </location>
</feature>
<keyword evidence="1" id="KW-0134">Cell wall</keyword>
<keyword evidence="2" id="KW-0964">Secreted</keyword>
<evidence type="ECO:0000256" key="1">
    <source>
        <dbReference type="ARBA" id="ARBA00022512"/>
    </source>
</evidence>
<feature type="region of interest" description="Disordered" evidence="5">
    <location>
        <begin position="1"/>
        <end position="54"/>
    </location>
</feature>
<evidence type="ECO:0000256" key="5">
    <source>
        <dbReference type="SAM" id="MobiDB-lite"/>
    </source>
</evidence>
<keyword evidence="3 7" id="KW-0732">Signal</keyword>
<dbReference type="InterPro" id="IPR019931">
    <property type="entry name" value="LPXTG_anchor"/>
</dbReference>
<dbReference type="AlphaFoldDB" id="A0A368UBL9"/>
<reference evidence="9 10" key="1">
    <citation type="journal article" date="2018" name="Sci. Rep.">
        <title>Network-guided genomic and metagenomic analysis of the faecal microbiota of the critically endangered kakapo.</title>
        <authorList>
            <person name="Waite D.W."/>
            <person name="Dsouza M."/>
            <person name="Sekiguchi Y."/>
            <person name="Hugenholtz P."/>
            <person name="Taylor M.W."/>
        </authorList>
    </citation>
    <scope>NUCLEOTIDE SEQUENCE [LARGE SCALE GENOMIC DNA]</scope>
    <source>
        <strain evidence="9 10">BI02</strain>
    </source>
</reference>
<feature type="compositionally biased region" description="Low complexity" evidence="5">
    <location>
        <begin position="1"/>
        <end position="43"/>
    </location>
</feature>
<keyword evidence="6" id="KW-1133">Transmembrane helix</keyword>
<feature type="transmembrane region" description="Helical" evidence="6">
    <location>
        <begin position="52"/>
        <end position="69"/>
    </location>
</feature>
<keyword evidence="6" id="KW-0812">Transmembrane</keyword>
<accession>A0A368UBL9</accession>
<evidence type="ECO:0000256" key="7">
    <source>
        <dbReference type="SAM" id="SignalP"/>
    </source>
</evidence>
<sequence length="78" mass="7564">MASISASESLSVSASASASLSTSESTSASSNESTSAARSESALPSTGDLDTSALSGLGVGLVGLALAGTKKRKKRSNK</sequence>
<gene>
    <name evidence="9" type="ORF">CAC02_09035</name>
</gene>
<evidence type="ECO:0000313" key="9">
    <source>
        <dbReference type="EMBL" id="RCW16335.1"/>
    </source>
</evidence>
<dbReference type="Pfam" id="PF00746">
    <property type="entry name" value="Gram_pos_anchor"/>
    <property type="match status" value="1"/>
</dbReference>
<keyword evidence="4" id="KW-0572">Peptidoglycan-anchor</keyword>
<feature type="chain" id="PRO_5038707945" description="Gram-positive cocci surface proteins LPxTG domain-containing protein" evidence="7">
    <location>
        <begin position="19"/>
        <end position="78"/>
    </location>
</feature>
<evidence type="ECO:0000256" key="3">
    <source>
        <dbReference type="ARBA" id="ARBA00022729"/>
    </source>
</evidence>
<dbReference type="NCBIfam" id="TIGR01167">
    <property type="entry name" value="LPXTG_anchor"/>
    <property type="match status" value="1"/>
</dbReference>
<evidence type="ECO:0000256" key="2">
    <source>
        <dbReference type="ARBA" id="ARBA00022525"/>
    </source>
</evidence>
<evidence type="ECO:0000256" key="4">
    <source>
        <dbReference type="ARBA" id="ARBA00023088"/>
    </source>
</evidence>
<name>A0A368UBL9_9STRE</name>
<evidence type="ECO:0000256" key="6">
    <source>
        <dbReference type="SAM" id="Phobius"/>
    </source>
</evidence>
<evidence type="ECO:0000313" key="10">
    <source>
        <dbReference type="Proteomes" id="UP000253215"/>
    </source>
</evidence>